<reference evidence="1" key="1">
    <citation type="submission" date="2020-09" db="EMBL/GenBank/DDBJ databases">
        <title>Genome-Enabled Discovery of Anthraquinone Biosynthesis in Senna tora.</title>
        <authorList>
            <person name="Kang S.-H."/>
            <person name="Pandey R.P."/>
            <person name="Lee C.-M."/>
            <person name="Sim J.-S."/>
            <person name="Jeong J.-T."/>
            <person name="Choi B.-S."/>
            <person name="Jung M."/>
            <person name="Ginzburg D."/>
            <person name="Zhao K."/>
            <person name="Won S.Y."/>
            <person name="Oh T.-J."/>
            <person name="Yu Y."/>
            <person name="Kim N.-H."/>
            <person name="Lee O.R."/>
            <person name="Lee T.-H."/>
            <person name="Bashyal P."/>
            <person name="Kim T.-S."/>
            <person name="Lee W.-H."/>
            <person name="Kawkins C."/>
            <person name="Kim C.-K."/>
            <person name="Kim J.S."/>
            <person name="Ahn B.O."/>
            <person name="Rhee S.Y."/>
            <person name="Sohng J.K."/>
        </authorList>
    </citation>
    <scope>NUCLEOTIDE SEQUENCE</scope>
    <source>
        <tissue evidence="1">Leaf</tissue>
    </source>
</reference>
<proteinExistence type="predicted"/>
<gene>
    <name evidence="1" type="ORF">G2W53_026877</name>
</gene>
<name>A0A834WG25_9FABA</name>
<organism evidence="1 2">
    <name type="scientific">Senna tora</name>
    <dbReference type="NCBI Taxonomy" id="362788"/>
    <lineage>
        <taxon>Eukaryota</taxon>
        <taxon>Viridiplantae</taxon>
        <taxon>Streptophyta</taxon>
        <taxon>Embryophyta</taxon>
        <taxon>Tracheophyta</taxon>
        <taxon>Spermatophyta</taxon>
        <taxon>Magnoliopsida</taxon>
        <taxon>eudicotyledons</taxon>
        <taxon>Gunneridae</taxon>
        <taxon>Pentapetalae</taxon>
        <taxon>rosids</taxon>
        <taxon>fabids</taxon>
        <taxon>Fabales</taxon>
        <taxon>Fabaceae</taxon>
        <taxon>Caesalpinioideae</taxon>
        <taxon>Cassia clade</taxon>
        <taxon>Senna</taxon>
    </lineage>
</organism>
<dbReference type="AlphaFoldDB" id="A0A834WG25"/>
<dbReference type="EMBL" id="JAAIUW010000008">
    <property type="protein sequence ID" value="KAF7821422.1"/>
    <property type="molecule type" value="Genomic_DNA"/>
</dbReference>
<dbReference type="Proteomes" id="UP000634136">
    <property type="component" value="Unassembled WGS sequence"/>
</dbReference>
<comment type="caution">
    <text evidence="1">The sequence shown here is derived from an EMBL/GenBank/DDBJ whole genome shotgun (WGS) entry which is preliminary data.</text>
</comment>
<evidence type="ECO:0000313" key="1">
    <source>
        <dbReference type="EMBL" id="KAF7821422.1"/>
    </source>
</evidence>
<keyword evidence="2" id="KW-1185">Reference proteome</keyword>
<protein>
    <submittedName>
        <fullName evidence="1">Uncharacterized protein</fullName>
    </submittedName>
</protein>
<accession>A0A834WG25</accession>
<sequence>MALHQLLVNEGLVPSSKEEMKMKLSIRSSNRLVHHGLTRLHGIVYFQNAKFLSLRPPY</sequence>
<evidence type="ECO:0000313" key="2">
    <source>
        <dbReference type="Proteomes" id="UP000634136"/>
    </source>
</evidence>